<dbReference type="VEuPathDB" id="TriTrypDB:TvY486_0020890"/>
<name>F9WPB1_TRYVY</name>
<organism evidence="2 3">
    <name type="scientific">Trypanosoma vivax (strain Y486)</name>
    <dbReference type="NCBI Taxonomy" id="1055687"/>
    <lineage>
        <taxon>Eukaryota</taxon>
        <taxon>Discoba</taxon>
        <taxon>Euglenozoa</taxon>
        <taxon>Kinetoplastea</taxon>
        <taxon>Metakinetoplastina</taxon>
        <taxon>Trypanosomatida</taxon>
        <taxon>Trypanosomatidae</taxon>
        <taxon>Trypanosoma</taxon>
        <taxon>Duttonella</taxon>
    </lineage>
</organism>
<evidence type="ECO:0000313" key="3">
    <source>
        <dbReference type="Proteomes" id="UP000009027"/>
    </source>
</evidence>
<reference evidence="2 3" key="1">
    <citation type="journal article" date="2012" name="Proc. Natl. Acad. Sci. U.S.A.">
        <title>Antigenic diversity is generated by distinct evolutionary mechanisms in African trypanosome species.</title>
        <authorList>
            <person name="Jackson A.P."/>
            <person name="Berry A."/>
            <person name="Aslett M."/>
            <person name="Allison H.C."/>
            <person name="Burton P."/>
            <person name="Vavrova-Anderson J."/>
            <person name="Brown R."/>
            <person name="Browne H."/>
            <person name="Corton N."/>
            <person name="Hauser H."/>
            <person name="Gamble J."/>
            <person name="Gilderthorp R."/>
            <person name="Marcello L."/>
            <person name="McQuillan J."/>
            <person name="Otto T.D."/>
            <person name="Quail M.A."/>
            <person name="Sanders M.J."/>
            <person name="van Tonder A."/>
            <person name="Ginger M.L."/>
            <person name="Field M.C."/>
            <person name="Barry J.D."/>
            <person name="Hertz-Fowler C."/>
            <person name="Berriman M."/>
        </authorList>
    </citation>
    <scope>NUCLEOTIDE SEQUENCE</scope>
    <source>
        <strain evidence="2 3">Y486</strain>
    </source>
</reference>
<sequence length="288" mass="30313">MARSTATVVGTHRGPPECASCCTALRRLTFRRCESGHGRAAGTCAFGGCHDGRGGRFWRAAESAGTERTRTARQRCAGGAAGTKEEEGTNAVEVGGEDEERICYLKGEYVFGKGGRMHEKAAAHFVASLALASVLRGAKGGAPGVGTSIAVPRDIFWAIGVARGIQHAGKKLRVEFAKPREEPRLLLSGIGNAKANSGREGLLGTLCSEGAQEAETQALRQAAKLLCQQQNRLAEAARLISNATPEAKEAEWGPPDAAESSKNSTVTDIHWCRSATIAQAIVVTESKD</sequence>
<feature type="region of interest" description="Disordered" evidence="1">
    <location>
        <begin position="62"/>
        <end position="91"/>
    </location>
</feature>
<accession>F9WPB1</accession>
<gene>
    <name evidence="2" type="ORF">TvY486_0020890</name>
</gene>
<protein>
    <submittedName>
        <fullName evidence="2">Uncharacterized protein</fullName>
    </submittedName>
</protein>
<dbReference type="Proteomes" id="UP000009027">
    <property type="component" value="Unassembled WGS sequence"/>
</dbReference>
<proteinExistence type="predicted"/>
<evidence type="ECO:0000313" key="2">
    <source>
        <dbReference type="EMBL" id="CCD19386.1"/>
    </source>
</evidence>
<evidence type="ECO:0000256" key="1">
    <source>
        <dbReference type="SAM" id="MobiDB-lite"/>
    </source>
</evidence>
<dbReference type="AlphaFoldDB" id="F9WPB1"/>
<dbReference type="EMBL" id="CAEX01003318">
    <property type="protein sequence ID" value="CCD19386.1"/>
    <property type="molecule type" value="Genomic_DNA"/>
</dbReference>
<keyword evidence="3" id="KW-1185">Reference proteome</keyword>
<feature type="region of interest" description="Disordered" evidence="1">
    <location>
        <begin position="245"/>
        <end position="264"/>
    </location>
</feature>